<keyword evidence="3" id="KW-1185">Reference proteome</keyword>
<dbReference type="InterPro" id="IPR004821">
    <property type="entry name" value="Cyt_trans-like"/>
</dbReference>
<gene>
    <name evidence="2" type="ORF">LODBEIA_P38010</name>
</gene>
<dbReference type="GeneID" id="92208997"/>
<proteinExistence type="predicted"/>
<feature type="domain" description="Cytidyltransferase-like" evidence="1">
    <location>
        <begin position="140"/>
        <end position="286"/>
    </location>
</feature>
<dbReference type="EMBL" id="OZ022408">
    <property type="protein sequence ID" value="CAK9439701.1"/>
    <property type="molecule type" value="Genomic_DNA"/>
</dbReference>
<dbReference type="Pfam" id="PF01467">
    <property type="entry name" value="CTP_transf_like"/>
    <property type="match status" value="1"/>
</dbReference>
<reference evidence="2 3" key="1">
    <citation type="submission" date="2024-03" db="EMBL/GenBank/DDBJ databases">
        <authorList>
            <person name="Brejova B."/>
        </authorList>
    </citation>
    <scope>NUCLEOTIDE SEQUENCE [LARGE SCALE GENOMIC DNA]</scope>
    <source>
        <strain evidence="2 3">CBS 14171</strain>
    </source>
</reference>
<dbReference type="RefSeq" id="XP_066830739.1">
    <property type="nucleotide sequence ID" value="XM_066973952.1"/>
</dbReference>
<dbReference type="InterPro" id="IPR014729">
    <property type="entry name" value="Rossmann-like_a/b/a_fold"/>
</dbReference>
<evidence type="ECO:0000313" key="3">
    <source>
        <dbReference type="Proteomes" id="UP001497383"/>
    </source>
</evidence>
<protein>
    <recommendedName>
        <fullName evidence="1">Cytidyltransferase-like domain-containing protein</fullName>
    </recommendedName>
</protein>
<dbReference type="NCBIfam" id="NF001985">
    <property type="entry name" value="PRK00777.1"/>
    <property type="match status" value="1"/>
</dbReference>
<dbReference type="PANTHER" id="PTHR10695:SF46">
    <property type="entry name" value="BIFUNCTIONAL COENZYME A SYNTHASE-RELATED"/>
    <property type="match status" value="1"/>
</dbReference>
<dbReference type="SUPFAM" id="SSF52374">
    <property type="entry name" value="Nucleotidylyl transferase"/>
    <property type="match status" value="1"/>
</dbReference>
<dbReference type="PANTHER" id="PTHR10695">
    <property type="entry name" value="DEPHOSPHO-COA KINASE-RELATED"/>
    <property type="match status" value="1"/>
</dbReference>
<dbReference type="Gene3D" id="3.40.50.620">
    <property type="entry name" value="HUPs"/>
    <property type="match status" value="1"/>
</dbReference>
<dbReference type="Proteomes" id="UP001497383">
    <property type="component" value="Chromosome 4"/>
</dbReference>
<evidence type="ECO:0000259" key="1">
    <source>
        <dbReference type="Pfam" id="PF01467"/>
    </source>
</evidence>
<evidence type="ECO:0000313" key="2">
    <source>
        <dbReference type="EMBL" id="CAK9439701.1"/>
    </source>
</evidence>
<sequence>MMNPVVLLDDPIKKDYSPLLRKVVTLIGGCDRLDVIIQQEINDVTHLNEILFRYYTLLRTEVQEREWFNYNFSINIIFNIKKQKLLQLAPQWHHAYVAQSETEVIKTPKSHTTVLDVDLAEAHFSELENKSAGEFKTTAVGGTFDHLHDGHKILLSMASFLTKSRMIIGITGPDLLKNKKYGEFLESFTRREQSVIEFLHLIMGDDQYYEIYKIDDVCGPTGYLRDIDGLVISHETASGARFVNDYRKDHGFKVLDVTAIKVIGQEESNADNSWKGKISSTDIREREFQRKESLEHFAHSR</sequence>
<organism evidence="2 3">
    <name type="scientific">Lodderomyces beijingensis</name>
    <dbReference type="NCBI Taxonomy" id="1775926"/>
    <lineage>
        <taxon>Eukaryota</taxon>
        <taxon>Fungi</taxon>
        <taxon>Dikarya</taxon>
        <taxon>Ascomycota</taxon>
        <taxon>Saccharomycotina</taxon>
        <taxon>Pichiomycetes</taxon>
        <taxon>Debaryomycetaceae</taxon>
        <taxon>Candida/Lodderomyces clade</taxon>
        <taxon>Lodderomyces</taxon>
    </lineage>
</organism>
<accession>A0ABP0ZQG9</accession>
<name>A0ABP0ZQG9_9ASCO</name>